<gene>
    <name evidence="2" type="ORF">ACFQ3W_16210</name>
</gene>
<dbReference type="Proteomes" id="UP001597262">
    <property type="component" value="Unassembled WGS sequence"/>
</dbReference>
<organism evidence="2 3">
    <name type="scientific">Paenibacillus puldeungensis</name>
    <dbReference type="NCBI Taxonomy" id="696536"/>
    <lineage>
        <taxon>Bacteria</taxon>
        <taxon>Bacillati</taxon>
        <taxon>Bacillota</taxon>
        <taxon>Bacilli</taxon>
        <taxon>Bacillales</taxon>
        <taxon>Paenibacillaceae</taxon>
        <taxon>Paenibacillus</taxon>
    </lineage>
</organism>
<feature type="transmembrane region" description="Helical" evidence="1">
    <location>
        <begin position="6"/>
        <end position="24"/>
    </location>
</feature>
<keyword evidence="3" id="KW-1185">Reference proteome</keyword>
<dbReference type="Pfam" id="PF16935">
    <property type="entry name" value="Hol_Tox"/>
    <property type="match status" value="1"/>
</dbReference>
<evidence type="ECO:0000313" key="3">
    <source>
        <dbReference type="Proteomes" id="UP001597262"/>
    </source>
</evidence>
<keyword evidence="1" id="KW-1133">Transmembrane helix</keyword>
<accession>A0ABW3RZE7</accession>
<keyword evidence="1" id="KW-0472">Membrane</keyword>
<evidence type="ECO:0000256" key="1">
    <source>
        <dbReference type="SAM" id="Phobius"/>
    </source>
</evidence>
<dbReference type="EMBL" id="JBHTLM010000012">
    <property type="protein sequence ID" value="MFD1177834.1"/>
    <property type="molecule type" value="Genomic_DNA"/>
</dbReference>
<name>A0ABW3RZE7_9BACL</name>
<proteinExistence type="predicted"/>
<protein>
    <submittedName>
        <fullName evidence="2">Holin-like toxin</fullName>
    </submittedName>
</protein>
<comment type="caution">
    <text evidence="2">The sequence shown here is derived from an EMBL/GenBank/DDBJ whole genome shotgun (WGS) entry which is preliminary data.</text>
</comment>
<dbReference type="RefSeq" id="WP_379320284.1">
    <property type="nucleotide sequence ID" value="NZ_JBHTLM010000012.1"/>
</dbReference>
<dbReference type="InterPro" id="IPR031616">
    <property type="entry name" value="BsrE-like"/>
</dbReference>
<reference evidence="3" key="1">
    <citation type="journal article" date="2019" name="Int. J. Syst. Evol. Microbiol.">
        <title>The Global Catalogue of Microorganisms (GCM) 10K type strain sequencing project: providing services to taxonomists for standard genome sequencing and annotation.</title>
        <authorList>
            <consortium name="The Broad Institute Genomics Platform"/>
            <consortium name="The Broad Institute Genome Sequencing Center for Infectious Disease"/>
            <person name="Wu L."/>
            <person name="Ma J."/>
        </authorList>
    </citation>
    <scope>NUCLEOTIDE SEQUENCE [LARGE SCALE GENOMIC DNA]</scope>
    <source>
        <strain evidence="3">CCUG 59189</strain>
    </source>
</reference>
<sequence>MEVKDAITIMFLLGMFILALLTYISNNNKRK</sequence>
<evidence type="ECO:0000313" key="2">
    <source>
        <dbReference type="EMBL" id="MFD1177834.1"/>
    </source>
</evidence>
<keyword evidence="1" id="KW-0812">Transmembrane</keyword>